<evidence type="ECO:0000256" key="6">
    <source>
        <dbReference type="ARBA" id="ARBA00023136"/>
    </source>
</evidence>
<dbReference type="AlphaFoldDB" id="A0A8S9Z3H0"/>
<feature type="domain" description="Potassium channel" evidence="9">
    <location>
        <begin position="245"/>
        <end position="300"/>
    </location>
</feature>
<dbReference type="OrthoDB" id="297496at2759"/>
<accession>A0A8S9Z3H0</accession>
<evidence type="ECO:0000256" key="2">
    <source>
        <dbReference type="ARBA" id="ARBA00022448"/>
    </source>
</evidence>
<evidence type="ECO:0000256" key="4">
    <source>
        <dbReference type="ARBA" id="ARBA00022989"/>
    </source>
</evidence>
<proteinExistence type="predicted"/>
<keyword evidence="5" id="KW-0406">Ion transport</keyword>
<evidence type="ECO:0000256" key="5">
    <source>
        <dbReference type="ARBA" id="ARBA00023065"/>
    </source>
</evidence>
<feature type="transmembrane region" description="Helical" evidence="8">
    <location>
        <begin position="276"/>
        <end position="293"/>
    </location>
</feature>
<evidence type="ECO:0000256" key="3">
    <source>
        <dbReference type="ARBA" id="ARBA00022692"/>
    </source>
</evidence>
<evidence type="ECO:0000256" key="1">
    <source>
        <dbReference type="ARBA" id="ARBA00004141"/>
    </source>
</evidence>
<evidence type="ECO:0000256" key="8">
    <source>
        <dbReference type="SAM" id="Phobius"/>
    </source>
</evidence>
<organism evidence="10 11">
    <name type="scientific">Paragonimus skrjabini miyazakii</name>
    <dbReference type="NCBI Taxonomy" id="59628"/>
    <lineage>
        <taxon>Eukaryota</taxon>
        <taxon>Metazoa</taxon>
        <taxon>Spiralia</taxon>
        <taxon>Lophotrochozoa</taxon>
        <taxon>Platyhelminthes</taxon>
        <taxon>Trematoda</taxon>
        <taxon>Digenea</taxon>
        <taxon>Plagiorchiida</taxon>
        <taxon>Troglotremata</taxon>
        <taxon>Troglotrematidae</taxon>
        <taxon>Paragonimus</taxon>
    </lineage>
</organism>
<keyword evidence="7" id="KW-0407">Ion channel</keyword>
<feature type="transmembrane region" description="Helical" evidence="8">
    <location>
        <begin position="246"/>
        <end position="264"/>
    </location>
</feature>
<evidence type="ECO:0000313" key="10">
    <source>
        <dbReference type="EMBL" id="KAF7262005.1"/>
    </source>
</evidence>
<reference evidence="10" key="1">
    <citation type="submission" date="2019-07" db="EMBL/GenBank/DDBJ databases">
        <title>Annotation for the trematode Paragonimus miyazaki's.</title>
        <authorList>
            <person name="Choi Y.-J."/>
        </authorList>
    </citation>
    <scope>NUCLEOTIDE SEQUENCE</scope>
    <source>
        <strain evidence="10">Japan</strain>
    </source>
</reference>
<dbReference type="GO" id="GO:0030322">
    <property type="term" value="P:stabilization of membrane potential"/>
    <property type="evidence" value="ECO:0007669"/>
    <property type="project" value="TreeGrafter"/>
</dbReference>
<protein>
    <recommendedName>
        <fullName evidence="9">Potassium channel domain-containing protein</fullName>
    </recommendedName>
</protein>
<dbReference type="GO" id="GO:0022841">
    <property type="term" value="F:potassium ion leak channel activity"/>
    <property type="evidence" value="ECO:0007669"/>
    <property type="project" value="TreeGrafter"/>
</dbReference>
<dbReference type="SUPFAM" id="SSF81324">
    <property type="entry name" value="Voltage-gated potassium channels"/>
    <property type="match status" value="1"/>
</dbReference>
<dbReference type="GO" id="GO:0015271">
    <property type="term" value="F:outward rectifier potassium channel activity"/>
    <property type="evidence" value="ECO:0007669"/>
    <property type="project" value="TreeGrafter"/>
</dbReference>
<dbReference type="InterPro" id="IPR013099">
    <property type="entry name" value="K_chnl_dom"/>
</dbReference>
<comment type="caution">
    <text evidence="10">The sequence shown here is derived from an EMBL/GenBank/DDBJ whole genome shotgun (WGS) entry which is preliminary data.</text>
</comment>
<keyword evidence="6 8" id="KW-0472">Membrane</keyword>
<dbReference type="PANTHER" id="PTHR11003:SF334">
    <property type="entry name" value="FI03418P"/>
    <property type="match status" value="1"/>
</dbReference>
<dbReference type="PANTHER" id="PTHR11003">
    <property type="entry name" value="POTASSIUM CHANNEL, SUBFAMILY K"/>
    <property type="match status" value="1"/>
</dbReference>
<gene>
    <name evidence="10" type="ORF">EG68_00710</name>
</gene>
<keyword evidence="2" id="KW-0813">Transport</keyword>
<evidence type="ECO:0000313" key="11">
    <source>
        <dbReference type="Proteomes" id="UP000822476"/>
    </source>
</evidence>
<name>A0A8S9Z3H0_9TREM</name>
<feature type="transmembrane region" description="Helical" evidence="8">
    <location>
        <begin position="59"/>
        <end position="84"/>
    </location>
</feature>
<keyword evidence="11" id="KW-1185">Reference proteome</keyword>
<dbReference type="InterPro" id="IPR003280">
    <property type="entry name" value="2pore_dom_K_chnl"/>
</dbReference>
<dbReference type="GO" id="GO:0005886">
    <property type="term" value="C:plasma membrane"/>
    <property type="evidence" value="ECO:0007669"/>
    <property type="project" value="TreeGrafter"/>
</dbReference>
<keyword evidence="4 8" id="KW-1133">Transmembrane helix</keyword>
<dbReference type="Pfam" id="PF07885">
    <property type="entry name" value="Ion_trans_2"/>
    <property type="match status" value="1"/>
</dbReference>
<evidence type="ECO:0000256" key="7">
    <source>
        <dbReference type="ARBA" id="ARBA00023303"/>
    </source>
</evidence>
<dbReference type="Gene3D" id="1.10.287.70">
    <property type="match status" value="1"/>
</dbReference>
<evidence type="ECO:0000259" key="9">
    <source>
        <dbReference type="Pfam" id="PF07885"/>
    </source>
</evidence>
<keyword evidence="3 8" id="KW-0812">Transmembrane</keyword>
<dbReference type="EMBL" id="JTDE01000198">
    <property type="protein sequence ID" value="KAF7262005.1"/>
    <property type="molecule type" value="Genomic_DNA"/>
</dbReference>
<dbReference type="Proteomes" id="UP000822476">
    <property type="component" value="Unassembled WGS sequence"/>
</dbReference>
<sequence length="449" mass="51168">MIFQPEFDAQHAFSGANVSTTPVYSQKGANLTKEERILLRKQEKRRRQIQELKAGCKRFMAMLFSHIGLSSLVVAYTIIGALIFSEIEVGYEIGVKKEAEKMLKNQTNRLMERIFESVDEWLSVLNSSCNGTNEWLVYLLKDVENEKQSSFINVTMQGLLQSDNYTMYMNESLRFLNESALNYTTTSTTPEPITSTAFPHVQLHDAYVTEIRIRIKKELAEFSKSVASYMEEKGWDGHLSSDDLKWSFPGAVLYAITVITTIGYGHATPKTSHGKIGTIMYALVGIPLVFLYLSNIGDYLADVFRAIYSRTCRNACENYCSISLLASIIQTFLKRHRVRNNEAQNEELPQLDATTTTPHGQFRRRKRVLLTTAWNTIENKHAEENPSEIDQTDNVTDIMDTTVSKEHNTTQTTKINRPLISERIDSLFKKFSFTQVARSQKIKEAIDVS</sequence>
<comment type="subcellular location">
    <subcellularLocation>
        <location evidence="1">Membrane</location>
        <topology evidence="1">Multi-pass membrane protein</topology>
    </subcellularLocation>
</comment>